<dbReference type="Proteomes" id="UP000316252">
    <property type="component" value="Unassembled WGS sequence"/>
</dbReference>
<name>A0A506XZX9_9MICO</name>
<dbReference type="GO" id="GO:0051301">
    <property type="term" value="P:cell division"/>
    <property type="evidence" value="ECO:0007669"/>
    <property type="project" value="InterPro"/>
</dbReference>
<evidence type="ECO:0000313" key="3">
    <source>
        <dbReference type="Proteomes" id="UP000316252"/>
    </source>
</evidence>
<dbReference type="SMART" id="SM00842">
    <property type="entry name" value="FtsA"/>
    <property type="match status" value="1"/>
</dbReference>
<protein>
    <submittedName>
        <fullName evidence="2">Type IV pilus assembly protein PilM</fullName>
    </submittedName>
</protein>
<dbReference type="PANTHER" id="PTHR32432:SF3">
    <property type="entry name" value="ETHANOLAMINE UTILIZATION PROTEIN EUTJ"/>
    <property type="match status" value="1"/>
</dbReference>
<feature type="domain" description="SHS2" evidence="1">
    <location>
        <begin position="41"/>
        <end position="209"/>
    </location>
</feature>
<dbReference type="PIRSF" id="PIRSF019169">
    <property type="entry name" value="PilM"/>
    <property type="match status" value="1"/>
</dbReference>
<dbReference type="SUPFAM" id="SSF53067">
    <property type="entry name" value="Actin-like ATPase domain"/>
    <property type="match status" value="2"/>
</dbReference>
<evidence type="ECO:0000259" key="1">
    <source>
        <dbReference type="SMART" id="SM00842"/>
    </source>
</evidence>
<sequence length="385" mass="40551">MDDRGRLDRDLRRRADRRHISVPRRASLTRTIKGGNMASTIVGLDIGKGVLRAAEIADAGKPKPTLVRYHTLALPPAAAQRGEVLEQSTVASALKQLWAAAGFKSKKVVLGMGNHRVMVRDISVPKMPLAQIKESLPFQVQELLPVPVADAILDFYPISGGKTDGGDVINGLLVAAVKDSVLRNVEAVQEAGLDPVAVDLIPFALTRALVDNAKGSGTSALVHIGAVTTMVVIAQDGIPQFVRIIQSGGDDTTSALVKALGIEPGQAEQVKRGFGLNAEGVSADWQPAITTIASSTNDLIDSIRNTLSFYVNSRGGARIDRVLLSGGGAQLQGLPKALADATRLPVGIPDSLSRFHIAKSADGDRLRNEFTEIPVAAGLALGSRA</sequence>
<dbReference type="CDD" id="cd24049">
    <property type="entry name" value="ASKHA_NBD_PilM"/>
    <property type="match status" value="1"/>
</dbReference>
<gene>
    <name evidence="2" type="primary">pilM</name>
    <name evidence="2" type="ORF">FJ657_14470</name>
</gene>
<dbReference type="RefSeq" id="WP_141164408.1">
    <property type="nucleotide sequence ID" value="NZ_VHQG01000004.1"/>
</dbReference>
<dbReference type="InterPro" id="IPR005883">
    <property type="entry name" value="PilM"/>
</dbReference>
<dbReference type="Pfam" id="PF11104">
    <property type="entry name" value="PilM_2"/>
    <property type="match status" value="1"/>
</dbReference>
<dbReference type="NCBIfam" id="TIGR01175">
    <property type="entry name" value="pilM"/>
    <property type="match status" value="1"/>
</dbReference>
<accession>A0A506XZX9</accession>
<dbReference type="OrthoDB" id="1926201at2"/>
<keyword evidence="3" id="KW-1185">Reference proteome</keyword>
<dbReference type="InterPro" id="IPR003494">
    <property type="entry name" value="SHS2_FtsA"/>
</dbReference>
<dbReference type="Gene3D" id="3.30.420.40">
    <property type="match status" value="2"/>
</dbReference>
<organism evidence="2 3">
    <name type="scientific">Schumannella soli</name>
    <dbReference type="NCBI Taxonomy" id="2590779"/>
    <lineage>
        <taxon>Bacteria</taxon>
        <taxon>Bacillati</taxon>
        <taxon>Actinomycetota</taxon>
        <taxon>Actinomycetes</taxon>
        <taxon>Micrococcales</taxon>
        <taxon>Microbacteriaceae</taxon>
        <taxon>Schumannella</taxon>
    </lineage>
</organism>
<dbReference type="InterPro" id="IPR050696">
    <property type="entry name" value="FtsA/MreB"/>
</dbReference>
<evidence type="ECO:0000313" key="2">
    <source>
        <dbReference type="EMBL" id="TPW74777.1"/>
    </source>
</evidence>
<dbReference type="AlphaFoldDB" id="A0A506XZX9"/>
<dbReference type="InterPro" id="IPR043129">
    <property type="entry name" value="ATPase_NBD"/>
</dbReference>
<reference evidence="2 3" key="1">
    <citation type="submission" date="2019-06" db="EMBL/GenBank/DDBJ databases">
        <authorList>
            <person name="Li F."/>
        </authorList>
    </citation>
    <scope>NUCLEOTIDE SEQUENCE [LARGE SCALE GENOMIC DNA]</scope>
    <source>
        <strain evidence="2 3">10F1D-1</strain>
    </source>
</reference>
<dbReference type="PANTHER" id="PTHR32432">
    <property type="entry name" value="CELL DIVISION PROTEIN FTSA-RELATED"/>
    <property type="match status" value="1"/>
</dbReference>
<dbReference type="EMBL" id="VHQG01000004">
    <property type="protein sequence ID" value="TPW74777.1"/>
    <property type="molecule type" value="Genomic_DNA"/>
</dbReference>
<comment type="caution">
    <text evidence="2">The sequence shown here is derived from an EMBL/GenBank/DDBJ whole genome shotgun (WGS) entry which is preliminary data.</text>
</comment>
<dbReference type="Gene3D" id="3.30.1490.300">
    <property type="match status" value="1"/>
</dbReference>
<proteinExistence type="predicted"/>